<evidence type="ECO:0000313" key="2">
    <source>
        <dbReference type="EMBL" id="PZR32300.1"/>
    </source>
</evidence>
<evidence type="ECO:0000259" key="1">
    <source>
        <dbReference type="Pfam" id="PF14301"/>
    </source>
</evidence>
<dbReference type="Proteomes" id="UP000249393">
    <property type="component" value="Unassembled WGS sequence"/>
</dbReference>
<accession>A0A2W5UXA0</accession>
<comment type="caution">
    <text evidence="2">The sequence shown here is derived from an EMBL/GenBank/DDBJ whole genome shotgun (WGS) entry which is preliminary data.</text>
</comment>
<protein>
    <recommendedName>
        <fullName evidence="1">DUF4376 domain-containing protein</fullName>
    </recommendedName>
</protein>
<proteinExistence type="predicted"/>
<gene>
    <name evidence="2" type="ORF">DI526_17145</name>
</gene>
<name>A0A2W5UXA0_9CAUL</name>
<feature type="domain" description="DUF4376" evidence="1">
    <location>
        <begin position="65"/>
        <end position="167"/>
    </location>
</feature>
<dbReference type="Pfam" id="PF14301">
    <property type="entry name" value="DUF4376"/>
    <property type="match status" value="1"/>
</dbReference>
<dbReference type="EMBL" id="QFQZ01000064">
    <property type="protein sequence ID" value="PZR32300.1"/>
    <property type="molecule type" value="Genomic_DNA"/>
</dbReference>
<dbReference type="AlphaFoldDB" id="A0A2W5UXA0"/>
<dbReference type="RefSeq" id="WP_304280648.1">
    <property type="nucleotide sequence ID" value="NZ_QFQZ01000064.1"/>
</dbReference>
<organism evidence="2 3">
    <name type="scientific">Caulobacter segnis</name>
    <dbReference type="NCBI Taxonomy" id="88688"/>
    <lineage>
        <taxon>Bacteria</taxon>
        <taxon>Pseudomonadati</taxon>
        <taxon>Pseudomonadota</taxon>
        <taxon>Alphaproteobacteria</taxon>
        <taxon>Caulobacterales</taxon>
        <taxon>Caulobacteraceae</taxon>
        <taxon>Caulobacter</taxon>
    </lineage>
</organism>
<sequence>MPIIYELDAFGQWTGRSREIDETEGYAPSWTFAEPPPAIPAGQAAVWIAGGWVLRVQPLDALGPVRSAALAQLADMRWQATEFFTYDGVAAWADSALSAVIGFVVGAQIAPPDGPVSWKLAQGEFRSWSLAQVTAYGIAIRTHIQACFDVEADLTAQILAAESEQDITEILAAASAAWPT</sequence>
<reference evidence="2 3" key="1">
    <citation type="submission" date="2017-08" db="EMBL/GenBank/DDBJ databases">
        <title>Infants hospitalized years apart are colonized by the same room-sourced microbial strains.</title>
        <authorList>
            <person name="Brooks B."/>
            <person name="Olm M.R."/>
            <person name="Firek B.A."/>
            <person name="Baker R."/>
            <person name="Thomas B.C."/>
            <person name="Morowitz M.J."/>
            <person name="Banfield J.F."/>
        </authorList>
    </citation>
    <scope>NUCLEOTIDE SEQUENCE [LARGE SCALE GENOMIC DNA]</scope>
    <source>
        <strain evidence="2">S2_003_000_R2_4</strain>
    </source>
</reference>
<evidence type="ECO:0000313" key="3">
    <source>
        <dbReference type="Proteomes" id="UP000249393"/>
    </source>
</evidence>
<dbReference type="InterPro" id="IPR025484">
    <property type="entry name" value="DUF4376"/>
</dbReference>